<proteinExistence type="inferred from homology"/>
<dbReference type="Proteomes" id="UP000054007">
    <property type="component" value="Unassembled WGS sequence"/>
</dbReference>
<dbReference type="GO" id="GO:0005840">
    <property type="term" value="C:ribosome"/>
    <property type="evidence" value="ECO:0007669"/>
    <property type="project" value="UniProtKB-KW"/>
</dbReference>
<dbReference type="OrthoDB" id="2504340at2759"/>
<evidence type="ECO:0000256" key="6">
    <source>
        <dbReference type="ARBA" id="ARBA00022835"/>
    </source>
</evidence>
<evidence type="ECO:0000256" key="4">
    <source>
        <dbReference type="ARBA" id="ARBA00022490"/>
    </source>
</evidence>
<name>A0A0D7BNT2_9AGAR</name>
<reference evidence="12 13" key="1">
    <citation type="journal article" date="2015" name="Fungal Genet. Biol.">
        <title>Evolution of novel wood decay mechanisms in Agaricales revealed by the genome sequences of Fistulina hepatica and Cylindrobasidium torrendii.</title>
        <authorList>
            <person name="Floudas D."/>
            <person name="Held B.W."/>
            <person name="Riley R."/>
            <person name="Nagy L.G."/>
            <person name="Koehler G."/>
            <person name="Ransdell A.S."/>
            <person name="Younus H."/>
            <person name="Chow J."/>
            <person name="Chiniquy J."/>
            <person name="Lipzen A."/>
            <person name="Tritt A."/>
            <person name="Sun H."/>
            <person name="Haridas S."/>
            <person name="LaButti K."/>
            <person name="Ohm R.A."/>
            <person name="Kues U."/>
            <person name="Blanchette R.A."/>
            <person name="Grigoriev I.V."/>
            <person name="Minto R.E."/>
            <person name="Hibbett D.S."/>
        </authorList>
    </citation>
    <scope>NUCLEOTIDE SEQUENCE [LARGE SCALE GENOMIC DNA]</scope>
    <source>
        <strain evidence="12 13">FP15055 ss-10</strain>
    </source>
</reference>
<dbReference type="Pfam" id="PF01138">
    <property type="entry name" value="RNase_PH"/>
    <property type="match status" value="1"/>
</dbReference>
<evidence type="ECO:0000256" key="2">
    <source>
        <dbReference type="ARBA" id="ARBA00004496"/>
    </source>
</evidence>
<keyword evidence="5" id="KW-0698">rRNA processing</keyword>
<evidence type="ECO:0000256" key="5">
    <source>
        <dbReference type="ARBA" id="ARBA00022552"/>
    </source>
</evidence>
<dbReference type="InterPro" id="IPR015847">
    <property type="entry name" value="ExoRNase_PH_dom2"/>
</dbReference>
<dbReference type="GO" id="GO:0003723">
    <property type="term" value="F:RNA binding"/>
    <property type="evidence" value="ECO:0007669"/>
    <property type="project" value="UniProtKB-KW"/>
</dbReference>
<evidence type="ECO:0000256" key="9">
    <source>
        <dbReference type="SAM" id="MobiDB-lite"/>
    </source>
</evidence>
<gene>
    <name evidence="12" type="ORF">CYLTODRAFT_486547</name>
</gene>
<dbReference type="Pfam" id="PF03725">
    <property type="entry name" value="RNase_PH_C"/>
    <property type="match status" value="1"/>
</dbReference>
<keyword evidence="12" id="KW-0689">Ribosomal protein</keyword>
<dbReference type="PANTHER" id="PTHR11953">
    <property type="entry name" value="EXOSOME COMPLEX COMPONENT"/>
    <property type="match status" value="1"/>
</dbReference>
<feature type="compositionally biased region" description="Basic and acidic residues" evidence="9">
    <location>
        <begin position="1"/>
        <end position="13"/>
    </location>
</feature>
<dbReference type="InterPro" id="IPR020568">
    <property type="entry name" value="Ribosomal_Su5_D2-typ_SF"/>
</dbReference>
<dbReference type="InterPro" id="IPR001247">
    <property type="entry name" value="ExoRNase_PH_dom1"/>
</dbReference>
<feature type="domain" description="Exoribonuclease phosphorolytic" evidence="11">
    <location>
        <begin position="190"/>
        <end position="241"/>
    </location>
</feature>
<protein>
    <submittedName>
        <fullName evidence="12">Ribosomal protein S5 domain 2-like protein</fullName>
    </submittedName>
</protein>
<keyword evidence="6" id="KW-0271">Exosome</keyword>
<dbReference type="EMBL" id="KN880446">
    <property type="protein sequence ID" value="KIY72147.1"/>
    <property type="molecule type" value="Genomic_DNA"/>
</dbReference>
<keyword evidence="4" id="KW-0963">Cytoplasm</keyword>
<accession>A0A0D7BNT2</accession>
<evidence type="ECO:0000256" key="7">
    <source>
        <dbReference type="ARBA" id="ARBA00022884"/>
    </source>
</evidence>
<dbReference type="GO" id="GO:0000177">
    <property type="term" value="C:cytoplasmic exosome (RNase complex)"/>
    <property type="evidence" value="ECO:0007669"/>
    <property type="project" value="TreeGrafter"/>
</dbReference>
<comment type="subcellular location">
    <subcellularLocation>
        <location evidence="2">Cytoplasm</location>
    </subcellularLocation>
    <subcellularLocation>
        <location evidence="1">Nucleus</location>
    </subcellularLocation>
</comment>
<comment type="similarity">
    <text evidence="3">Belongs to the RNase PH family.</text>
</comment>
<evidence type="ECO:0000313" key="12">
    <source>
        <dbReference type="EMBL" id="KIY72147.1"/>
    </source>
</evidence>
<evidence type="ECO:0000259" key="10">
    <source>
        <dbReference type="Pfam" id="PF01138"/>
    </source>
</evidence>
<feature type="region of interest" description="Disordered" evidence="9">
    <location>
        <begin position="1"/>
        <end position="30"/>
    </location>
</feature>
<dbReference type="GO" id="GO:0034475">
    <property type="term" value="P:U4 snRNA 3'-end processing"/>
    <property type="evidence" value="ECO:0007669"/>
    <property type="project" value="TreeGrafter"/>
</dbReference>
<dbReference type="GO" id="GO:0071028">
    <property type="term" value="P:nuclear mRNA surveillance"/>
    <property type="evidence" value="ECO:0007669"/>
    <property type="project" value="TreeGrafter"/>
</dbReference>
<dbReference type="GO" id="GO:0016075">
    <property type="term" value="P:rRNA catabolic process"/>
    <property type="evidence" value="ECO:0007669"/>
    <property type="project" value="TreeGrafter"/>
</dbReference>
<dbReference type="InterPro" id="IPR027408">
    <property type="entry name" value="PNPase/RNase_PH_dom_sf"/>
</dbReference>
<dbReference type="Gene3D" id="3.30.230.70">
    <property type="entry name" value="GHMP Kinase, N-terminal domain"/>
    <property type="match status" value="1"/>
</dbReference>
<dbReference type="InterPro" id="IPR050080">
    <property type="entry name" value="RNase_PH"/>
</dbReference>
<keyword evidence="7" id="KW-0694">RNA-binding</keyword>
<dbReference type="GO" id="GO:0071051">
    <property type="term" value="P:poly(A)-dependent snoRNA 3'-end processing"/>
    <property type="evidence" value="ECO:0007669"/>
    <property type="project" value="TreeGrafter"/>
</dbReference>
<dbReference type="AlphaFoldDB" id="A0A0D7BNT2"/>
<sequence length="266" mass="29151">MAAPAFDRRRVNGPEESFPPVFEEDREVKKISKRTDRENGDFRPVFLQPGLITQANGSAYIETSKTKISCAIYGPHQSKNAAYSENGRLNVEVKYAPYSCHRRKAPIRDAEDRTIGVAIHQALLSSVRLELLPKSTIDIFIIIIESDGLEASIAAGSIAASTALADAGIELFGLVTSCSAFNEAQALMDDNDLWIDPTLEEAQAAKGTLILSTMPALETVTSVWQNGRMQPADVLKCMELCQQRCVQMHAIVARSLVDNNQVEPSE</sequence>
<keyword evidence="12" id="KW-0687">Ribonucleoprotein</keyword>
<evidence type="ECO:0000256" key="8">
    <source>
        <dbReference type="ARBA" id="ARBA00023242"/>
    </source>
</evidence>
<evidence type="ECO:0000256" key="1">
    <source>
        <dbReference type="ARBA" id="ARBA00004123"/>
    </source>
</evidence>
<organism evidence="12 13">
    <name type="scientific">Cylindrobasidium torrendii FP15055 ss-10</name>
    <dbReference type="NCBI Taxonomy" id="1314674"/>
    <lineage>
        <taxon>Eukaryota</taxon>
        <taxon>Fungi</taxon>
        <taxon>Dikarya</taxon>
        <taxon>Basidiomycota</taxon>
        <taxon>Agaricomycotina</taxon>
        <taxon>Agaricomycetes</taxon>
        <taxon>Agaricomycetidae</taxon>
        <taxon>Agaricales</taxon>
        <taxon>Marasmiineae</taxon>
        <taxon>Physalacriaceae</taxon>
        <taxon>Cylindrobasidium</taxon>
    </lineage>
</organism>
<evidence type="ECO:0000259" key="11">
    <source>
        <dbReference type="Pfam" id="PF03725"/>
    </source>
</evidence>
<evidence type="ECO:0000256" key="3">
    <source>
        <dbReference type="ARBA" id="ARBA00006678"/>
    </source>
</evidence>
<dbReference type="GO" id="GO:0005730">
    <property type="term" value="C:nucleolus"/>
    <property type="evidence" value="ECO:0007669"/>
    <property type="project" value="TreeGrafter"/>
</dbReference>
<feature type="domain" description="Exoribonuclease phosphorolytic" evidence="10">
    <location>
        <begin position="41"/>
        <end position="170"/>
    </location>
</feature>
<dbReference type="GO" id="GO:0000176">
    <property type="term" value="C:nuclear exosome (RNase complex)"/>
    <property type="evidence" value="ECO:0007669"/>
    <property type="project" value="UniProtKB-ARBA"/>
</dbReference>
<keyword evidence="13" id="KW-1185">Reference proteome</keyword>
<dbReference type="GO" id="GO:0006364">
    <property type="term" value="P:rRNA processing"/>
    <property type="evidence" value="ECO:0007669"/>
    <property type="project" value="UniProtKB-KW"/>
</dbReference>
<dbReference type="SUPFAM" id="SSF54211">
    <property type="entry name" value="Ribosomal protein S5 domain 2-like"/>
    <property type="match status" value="1"/>
</dbReference>
<dbReference type="InterPro" id="IPR036345">
    <property type="entry name" value="ExoRNase_PH_dom2_sf"/>
</dbReference>
<keyword evidence="8" id="KW-0539">Nucleus</keyword>
<dbReference type="CDD" id="cd11371">
    <property type="entry name" value="RNase_PH_MTR3"/>
    <property type="match status" value="1"/>
</dbReference>
<dbReference type="PANTHER" id="PTHR11953:SF2">
    <property type="entry name" value="EXOSOME COMPLEX COMPONENT MTR3"/>
    <property type="match status" value="1"/>
</dbReference>
<evidence type="ECO:0000313" key="13">
    <source>
        <dbReference type="Proteomes" id="UP000054007"/>
    </source>
</evidence>
<dbReference type="STRING" id="1314674.A0A0D7BNT2"/>
<dbReference type="SUPFAM" id="SSF55666">
    <property type="entry name" value="Ribonuclease PH domain 2-like"/>
    <property type="match status" value="1"/>
</dbReference>